<protein>
    <submittedName>
        <fullName evidence="3">DUF2059 domain-containing protein</fullName>
    </submittedName>
</protein>
<accession>A0ABT4Y1B4</accession>
<proteinExistence type="predicted"/>
<dbReference type="InterPro" id="IPR018637">
    <property type="entry name" value="DUF2059"/>
</dbReference>
<organism evidence="3 4">
    <name type="scientific">Metapseudomonas resinovorans</name>
    <name type="common">Pseudomonas resinovorans</name>
    <dbReference type="NCBI Taxonomy" id="53412"/>
    <lineage>
        <taxon>Bacteria</taxon>
        <taxon>Pseudomonadati</taxon>
        <taxon>Pseudomonadota</taxon>
        <taxon>Gammaproteobacteria</taxon>
        <taxon>Pseudomonadales</taxon>
        <taxon>Pseudomonadaceae</taxon>
        <taxon>Metapseudomonas</taxon>
    </lineage>
</organism>
<name>A0ABT4Y1B4_METRE</name>
<keyword evidence="1" id="KW-0472">Membrane</keyword>
<dbReference type="Pfam" id="PF09832">
    <property type="entry name" value="DUF2059"/>
    <property type="match status" value="1"/>
</dbReference>
<sequence>MATKNEVVIAAIGFAGILVTGILSNYDKIFATESSEYESSNDINLQARNFVEISGMRAGLEVMEKQRIEKLKWKYNASPETIDCMMGAGIQTSQLIDLTVDVLKKHLTLKELKELNEFHSSPSMRHYIDQQAAISKDLIDGIETLAEKNHIRNLALALNNEKNHATSTQSCPTK</sequence>
<keyword evidence="4" id="KW-1185">Reference proteome</keyword>
<dbReference type="Proteomes" id="UP001211689">
    <property type="component" value="Unassembled WGS sequence"/>
</dbReference>
<dbReference type="EMBL" id="JANEWF010000003">
    <property type="protein sequence ID" value="MDA8482630.1"/>
    <property type="molecule type" value="Genomic_DNA"/>
</dbReference>
<evidence type="ECO:0000256" key="1">
    <source>
        <dbReference type="SAM" id="Phobius"/>
    </source>
</evidence>
<keyword evidence="1" id="KW-0812">Transmembrane</keyword>
<gene>
    <name evidence="3" type="ORF">NNO07_06075</name>
</gene>
<evidence type="ECO:0000313" key="4">
    <source>
        <dbReference type="Proteomes" id="UP001211689"/>
    </source>
</evidence>
<feature type="transmembrane region" description="Helical" evidence="1">
    <location>
        <begin position="7"/>
        <end position="26"/>
    </location>
</feature>
<evidence type="ECO:0000313" key="3">
    <source>
        <dbReference type="EMBL" id="MDA8482630.1"/>
    </source>
</evidence>
<reference evidence="3 4" key="1">
    <citation type="submission" date="2022-07" db="EMBL/GenBank/DDBJ databases">
        <title>Genome Analysis of Selected Gammaproteobacteria from Nigerian Food snails.</title>
        <authorList>
            <person name="Okafor A.C."/>
        </authorList>
    </citation>
    <scope>NUCLEOTIDE SEQUENCE [LARGE SCALE GENOMIC DNA]</scope>
    <source>
        <strain evidence="3 4">Awg 2</strain>
    </source>
</reference>
<comment type="caution">
    <text evidence="3">The sequence shown here is derived from an EMBL/GenBank/DDBJ whole genome shotgun (WGS) entry which is preliminary data.</text>
</comment>
<feature type="domain" description="DUF2059" evidence="2">
    <location>
        <begin position="94"/>
        <end position="147"/>
    </location>
</feature>
<keyword evidence="1" id="KW-1133">Transmembrane helix</keyword>
<dbReference type="RefSeq" id="WP_271470257.1">
    <property type="nucleotide sequence ID" value="NZ_JANEWF010000003.1"/>
</dbReference>
<evidence type="ECO:0000259" key="2">
    <source>
        <dbReference type="Pfam" id="PF09832"/>
    </source>
</evidence>